<evidence type="ECO:0000313" key="3">
    <source>
        <dbReference type="Proteomes" id="UP000559182"/>
    </source>
</evidence>
<dbReference type="InterPro" id="IPR000073">
    <property type="entry name" value="AB_hydrolase_1"/>
</dbReference>
<sequence length="262" mass="28212">MECRIDDLVIHYVEHGSGLPLVALHGVAVDHRELEAGLEPLLPDGDCRRIYPDLPAMGRSTAVGLASNNDVVTALGAFIERTVHGPALVLGQSYGAYLARGLAARRPDLVAGLALICPLSESVGERPSPKVVVQDDRAYDELDPSQHAGFDEYFVVRTPATGRRYRDSVVPSASLVNESALTDIFTEFPIDMGHGTYSYPTLVAAGLHDTTVGFDDAVHLLDIYPRTTVAVIDGAGHALIHERPRALAGLISDWSERVRATL</sequence>
<dbReference type="AlphaFoldDB" id="A0A839N4X4"/>
<dbReference type="Gene3D" id="3.40.50.1820">
    <property type="entry name" value="alpha/beta hydrolase"/>
    <property type="match status" value="1"/>
</dbReference>
<feature type="domain" description="AB hydrolase-1" evidence="1">
    <location>
        <begin position="21"/>
        <end position="248"/>
    </location>
</feature>
<reference evidence="2 3" key="1">
    <citation type="submission" date="2020-08" db="EMBL/GenBank/DDBJ databases">
        <title>Sequencing the genomes of 1000 actinobacteria strains.</title>
        <authorList>
            <person name="Klenk H.-P."/>
        </authorList>
    </citation>
    <scope>NUCLEOTIDE SEQUENCE [LARGE SCALE GENOMIC DNA]</scope>
    <source>
        <strain evidence="2 3">DSM 105369</strain>
    </source>
</reference>
<organism evidence="2 3">
    <name type="scientific">Flexivirga oryzae</name>
    <dbReference type="NCBI Taxonomy" id="1794944"/>
    <lineage>
        <taxon>Bacteria</taxon>
        <taxon>Bacillati</taxon>
        <taxon>Actinomycetota</taxon>
        <taxon>Actinomycetes</taxon>
        <taxon>Micrococcales</taxon>
        <taxon>Dermacoccaceae</taxon>
        <taxon>Flexivirga</taxon>
    </lineage>
</organism>
<accession>A0A839N4X4</accession>
<dbReference type="EMBL" id="JACHVQ010000001">
    <property type="protein sequence ID" value="MBB2890676.1"/>
    <property type="molecule type" value="Genomic_DNA"/>
</dbReference>
<comment type="caution">
    <text evidence="2">The sequence shown here is derived from an EMBL/GenBank/DDBJ whole genome shotgun (WGS) entry which is preliminary data.</text>
</comment>
<protein>
    <submittedName>
        <fullName evidence="2">Pimeloyl-ACP methyl ester carboxylesterase</fullName>
    </submittedName>
</protein>
<evidence type="ECO:0000259" key="1">
    <source>
        <dbReference type="Pfam" id="PF12697"/>
    </source>
</evidence>
<dbReference type="GO" id="GO:0003824">
    <property type="term" value="F:catalytic activity"/>
    <property type="evidence" value="ECO:0007669"/>
    <property type="project" value="UniProtKB-ARBA"/>
</dbReference>
<name>A0A839N4X4_9MICO</name>
<dbReference type="PANTHER" id="PTHR43798:SF6">
    <property type="entry name" value="HYDROLASE, PUTATIVE (AFU_ORTHOLOGUE AFUA_4G13070)-RELATED"/>
    <property type="match status" value="1"/>
</dbReference>
<dbReference type="Proteomes" id="UP000559182">
    <property type="component" value="Unassembled WGS sequence"/>
</dbReference>
<dbReference type="InterPro" id="IPR029058">
    <property type="entry name" value="AB_hydrolase_fold"/>
</dbReference>
<dbReference type="PANTHER" id="PTHR43798">
    <property type="entry name" value="MONOACYLGLYCEROL LIPASE"/>
    <property type="match status" value="1"/>
</dbReference>
<gene>
    <name evidence="2" type="ORF">FHU39_000660</name>
</gene>
<dbReference type="InterPro" id="IPR050266">
    <property type="entry name" value="AB_hydrolase_sf"/>
</dbReference>
<proteinExistence type="predicted"/>
<dbReference type="SUPFAM" id="SSF53474">
    <property type="entry name" value="alpha/beta-Hydrolases"/>
    <property type="match status" value="1"/>
</dbReference>
<dbReference type="Pfam" id="PF12697">
    <property type="entry name" value="Abhydrolase_6"/>
    <property type="match status" value="1"/>
</dbReference>
<keyword evidence="3" id="KW-1185">Reference proteome</keyword>
<dbReference type="RefSeq" id="WP_183318954.1">
    <property type="nucleotide sequence ID" value="NZ_JACHVQ010000001.1"/>
</dbReference>
<evidence type="ECO:0000313" key="2">
    <source>
        <dbReference type="EMBL" id="MBB2890676.1"/>
    </source>
</evidence>
<dbReference type="PRINTS" id="PR00111">
    <property type="entry name" value="ABHYDROLASE"/>
</dbReference>